<evidence type="ECO:0000259" key="2">
    <source>
        <dbReference type="SMART" id="SM00507"/>
    </source>
</evidence>
<gene>
    <name evidence="3" type="ORF">F1D05_18850</name>
</gene>
<reference evidence="3 4" key="2">
    <citation type="journal article" date="2020" name="Microbiol. Resour. Announc.">
        <title>Antarctic desert soil bacteria exhibit high novel natural product potential, evaluated through long-read genome sequencing and comparative genomics.</title>
        <authorList>
            <person name="Benaud N."/>
            <person name="Edwards R.J."/>
            <person name="Amos T.G."/>
            <person name="D'Agostino P.M."/>
            <person name="Gutierrez-Chavez C."/>
            <person name="Montgomery K."/>
            <person name="Nicetic I."/>
            <person name="Ferrari B.C."/>
        </authorList>
    </citation>
    <scope>NUCLEOTIDE SEQUENCE [LARGE SCALE GENOMIC DNA]</scope>
    <source>
        <strain evidence="3 4">SPB151</strain>
    </source>
</reference>
<feature type="region of interest" description="Disordered" evidence="1">
    <location>
        <begin position="482"/>
        <end position="567"/>
    </location>
</feature>
<dbReference type="SMART" id="SM00507">
    <property type="entry name" value="HNHc"/>
    <property type="match status" value="1"/>
</dbReference>
<feature type="region of interest" description="Disordered" evidence="1">
    <location>
        <begin position="269"/>
        <end position="356"/>
    </location>
</feature>
<keyword evidence="4" id="KW-1185">Reference proteome</keyword>
<evidence type="ECO:0000256" key="1">
    <source>
        <dbReference type="SAM" id="MobiDB-lite"/>
    </source>
</evidence>
<sequence length="567" mass="61056">MEPVEARPIRSMSGKEMLDALDAVHDELTRLQTYRHQLLAAFDEAGHANTFGAKDTVELVSFRHRLPAAQVRAELKLAAALQKYVAVCGALPSLLDEDADTDEGDYFLHFGQAKAIVTALERIPRSAMVPVEDLDAAEQQLVKAAQHLNSADLARAGKQVRDILDTDGPEPAEEDAYRREALWYRKADQGICLGGYLANENAELFSTLIHANAKPHKTKDGQPDPRTRDKRQADALVAVLTAAATGTGTPSPNITITIDYNALKNATAHNANRTPTPNHPRPATPGRTDKTDRSSTGQAPTPAVTATPDSADALTSAGTNSLANNDLSIGHSNPQPPPDGHGNPQPLPVGLDGARRLPFDLGEGSGMGELVFGDNLSAAAVRRLACDSGVLPVVLGSNSQPLDVGMTKRFVTAPIRNALIARDKGCIICNAPPIMCDAHHLAHWIDGGPTSLANLALFCKLHHREVHHRQWSVTIIDGIPQVTRPPWADRTPPRRRLRVPPNHPPETSPGWPPPPARAKAEQHNPGETPTRSWPHTDDIPWITPADATLLNPWGDHPTQSTPPPLAS</sequence>
<dbReference type="InterPro" id="IPR003615">
    <property type="entry name" value="HNH_nuc"/>
</dbReference>
<protein>
    <submittedName>
        <fullName evidence="3">DUF222 domain-containing protein</fullName>
    </submittedName>
</protein>
<reference evidence="4" key="1">
    <citation type="submission" date="2019-09" db="EMBL/GenBank/DDBJ databases">
        <title>Antimicrobial potential of Antarctic Bacteria.</title>
        <authorList>
            <person name="Benaud N."/>
            <person name="Edwards R.J."/>
            <person name="Ferrari B.C."/>
        </authorList>
    </citation>
    <scope>NUCLEOTIDE SEQUENCE [LARGE SCALE GENOMIC DNA]</scope>
    <source>
        <strain evidence="4">SPB151</strain>
    </source>
</reference>
<accession>A0A7G6X035</accession>
<name>A0A7G6X035_9ACTN</name>
<feature type="compositionally biased region" description="Polar residues" evidence="1">
    <location>
        <begin position="316"/>
        <end position="333"/>
    </location>
</feature>
<feature type="domain" description="HNH nuclease" evidence="2">
    <location>
        <begin position="414"/>
        <end position="464"/>
    </location>
</feature>
<dbReference type="RefSeq" id="WP_185448879.1">
    <property type="nucleotide sequence ID" value="NZ_CP043661.1"/>
</dbReference>
<proteinExistence type="predicted"/>
<evidence type="ECO:0000313" key="3">
    <source>
        <dbReference type="EMBL" id="QNE19600.1"/>
    </source>
</evidence>
<evidence type="ECO:0000313" key="4">
    <source>
        <dbReference type="Proteomes" id="UP000515563"/>
    </source>
</evidence>
<dbReference type="Pfam" id="PF02720">
    <property type="entry name" value="DUF222"/>
    <property type="match status" value="1"/>
</dbReference>
<dbReference type="AlphaFoldDB" id="A0A7G6X035"/>
<organism evidence="3 4">
    <name type="scientific">Kribbella qitaiheensis</name>
    <dbReference type="NCBI Taxonomy" id="1544730"/>
    <lineage>
        <taxon>Bacteria</taxon>
        <taxon>Bacillati</taxon>
        <taxon>Actinomycetota</taxon>
        <taxon>Actinomycetes</taxon>
        <taxon>Propionibacteriales</taxon>
        <taxon>Kribbellaceae</taxon>
        <taxon>Kribbella</taxon>
    </lineage>
</organism>
<feature type="compositionally biased region" description="Pro residues" evidence="1">
    <location>
        <begin position="501"/>
        <end position="516"/>
    </location>
</feature>
<dbReference type="Proteomes" id="UP000515563">
    <property type="component" value="Chromosome"/>
</dbReference>
<dbReference type="InterPro" id="IPR003870">
    <property type="entry name" value="DUF222"/>
</dbReference>
<dbReference type="CDD" id="cd00085">
    <property type="entry name" value="HNHc"/>
    <property type="match status" value="1"/>
</dbReference>
<dbReference type="KEGG" id="kqi:F1D05_18850"/>
<dbReference type="EMBL" id="CP043661">
    <property type="protein sequence ID" value="QNE19600.1"/>
    <property type="molecule type" value="Genomic_DNA"/>
</dbReference>